<keyword evidence="4" id="KW-1185">Reference proteome</keyword>
<protein>
    <recommendedName>
        <fullName evidence="5">Concanavalin A-like lectin/glucanase</fullName>
    </recommendedName>
</protein>
<organism evidence="4">
    <name type="scientific">Schizophyllum commune (strain H4-8 / FGSC 9210)</name>
    <name type="common">Split gill fungus</name>
    <dbReference type="NCBI Taxonomy" id="578458"/>
    <lineage>
        <taxon>Eukaryota</taxon>
        <taxon>Fungi</taxon>
        <taxon>Dikarya</taxon>
        <taxon>Basidiomycota</taxon>
        <taxon>Agaricomycotina</taxon>
        <taxon>Agaricomycetes</taxon>
        <taxon>Agaricomycetidae</taxon>
        <taxon>Agaricales</taxon>
        <taxon>Schizophyllaceae</taxon>
        <taxon>Schizophyllum</taxon>
    </lineage>
</organism>
<dbReference type="InterPro" id="IPR013320">
    <property type="entry name" value="ConA-like_dom_sf"/>
</dbReference>
<dbReference type="eggNOG" id="ENOG502RJF6">
    <property type="taxonomic scope" value="Eukaryota"/>
</dbReference>
<dbReference type="InterPro" id="IPR000250">
    <property type="entry name" value="Peptidase_G1"/>
</dbReference>
<sequence>MLNPKFIILLCAVAVLGRPSTFLERAERRGYPAIGTPSSTAAAASGTATSGNWAGLVLESPPSGENFTEIAGTFTVPSLASSSYTAACAWIGIDGWEGSTTDALFQAGVDFWMEDGELTYNAWYEWVPDSSWNFTDFEVSEGDVMKFTLTASNDSAGSISVENQSTGQSTSIDLTAPPIPNAKTHLALQNAEWIMEDFFWYGQVPLADFGSIQFTNASAKTNTGTIVGLKDATIIDLVLEKKTRTQTTVESDTSATIKYLAA</sequence>
<evidence type="ECO:0000256" key="1">
    <source>
        <dbReference type="PIRSR" id="PIRSR600250-50"/>
    </source>
</evidence>
<dbReference type="Proteomes" id="UP000007431">
    <property type="component" value="Unassembled WGS sequence"/>
</dbReference>
<dbReference type="RefSeq" id="XP_003031820.1">
    <property type="nucleotide sequence ID" value="XM_003031774.1"/>
</dbReference>
<dbReference type="HOGENOM" id="CLU_066466_0_1_1"/>
<dbReference type="VEuPathDB" id="FungiDB:SCHCODRAFT_02599766"/>
<dbReference type="InParanoid" id="D8Q567"/>
<keyword evidence="2" id="KW-0732">Signal</keyword>
<name>D8Q567_SCHCM</name>
<dbReference type="EMBL" id="GL377306">
    <property type="protein sequence ID" value="EFI96917.1"/>
    <property type="molecule type" value="Genomic_DNA"/>
</dbReference>
<reference evidence="3 4" key="1">
    <citation type="journal article" date="2010" name="Nat. Biotechnol.">
        <title>Genome sequence of the model mushroom Schizophyllum commune.</title>
        <authorList>
            <person name="Ohm R.A."/>
            <person name="de Jong J.F."/>
            <person name="Lugones L.G."/>
            <person name="Aerts A."/>
            <person name="Kothe E."/>
            <person name="Stajich J.E."/>
            <person name="de Vries R.P."/>
            <person name="Record E."/>
            <person name="Levasseur A."/>
            <person name="Baker S.E."/>
            <person name="Bartholomew K.A."/>
            <person name="Coutinho P.M."/>
            <person name="Erdmann S."/>
            <person name="Fowler T.J."/>
            <person name="Gathman A.C."/>
            <person name="Lombard V."/>
            <person name="Henrissat B."/>
            <person name="Knabe N."/>
            <person name="Kuees U."/>
            <person name="Lilly W.W."/>
            <person name="Lindquist E."/>
            <person name="Lucas S."/>
            <person name="Magnuson J.K."/>
            <person name="Piumi F."/>
            <person name="Raudaskoski M."/>
            <person name="Salamov A."/>
            <person name="Schmutz J."/>
            <person name="Schwarze F.W.M.R."/>
            <person name="vanKuyk P.A."/>
            <person name="Horton J.S."/>
            <person name="Grigoriev I.V."/>
            <person name="Woesten H.A.B."/>
        </authorList>
    </citation>
    <scope>NUCLEOTIDE SEQUENCE [LARGE SCALE GENOMIC DNA]</scope>
    <source>
        <strain evidence="4">H4-8 / FGSC 9210</strain>
    </source>
</reference>
<accession>D8Q567</accession>
<dbReference type="GO" id="GO:0070007">
    <property type="term" value="F:glutamic-type endopeptidase activity"/>
    <property type="evidence" value="ECO:0007669"/>
    <property type="project" value="InterPro"/>
</dbReference>
<dbReference type="GeneID" id="9589826"/>
<evidence type="ECO:0000256" key="2">
    <source>
        <dbReference type="SAM" id="SignalP"/>
    </source>
</evidence>
<feature type="chain" id="PRO_5003120635" description="Concanavalin A-like lectin/glucanase" evidence="2">
    <location>
        <begin position="18"/>
        <end position="262"/>
    </location>
</feature>
<dbReference type="OrthoDB" id="2862635at2759"/>
<dbReference type="PANTHER" id="PTHR37536">
    <property type="entry name" value="PUTATIVE (AFU_ORTHOLOGUE AFUA_3G02970)-RELATED"/>
    <property type="match status" value="1"/>
</dbReference>
<dbReference type="OMA" id="FNAEWIV"/>
<gene>
    <name evidence="3" type="ORF">SCHCODRAFT_15837</name>
</gene>
<dbReference type="AlphaFoldDB" id="D8Q567"/>
<proteinExistence type="predicted"/>
<dbReference type="InterPro" id="IPR038656">
    <property type="entry name" value="Peptidase_G1_sf"/>
</dbReference>
<dbReference type="KEGG" id="scm:SCHCO_02599766"/>
<dbReference type="PRINTS" id="PR00977">
    <property type="entry name" value="SCYTLDPTASE"/>
</dbReference>
<evidence type="ECO:0008006" key="5">
    <source>
        <dbReference type="Google" id="ProtNLM"/>
    </source>
</evidence>
<dbReference type="Gene3D" id="2.60.120.700">
    <property type="entry name" value="Peptidase G1"/>
    <property type="match status" value="1"/>
</dbReference>
<feature type="active site" description="Proton acceptor" evidence="1">
    <location>
        <position position="196"/>
    </location>
</feature>
<dbReference type="GO" id="GO:0006508">
    <property type="term" value="P:proteolysis"/>
    <property type="evidence" value="ECO:0007669"/>
    <property type="project" value="InterPro"/>
</dbReference>
<dbReference type="PANTHER" id="PTHR37536:SF1">
    <property type="entry name" value="ASPERGILLOPEPSIN, PUTAITVE (AFU_ORTHOLOGUE AFUA_7G01200)"/>
    <property type="match status" value="1"/>
</dbReference>
<dbReference type="SUPFAM" id="SSF49899">
    <property type="entry name" value="Concanavalin A-like lectins/glucanases"/>
    <property type="match status" value="1"/>
</dbReference>
<feature type="signal peptide" evidence="2">
    <location>
        <begin position="1"/>
        <end position="17"/>
    </location>
</feature>
<evidence type="ECO:0000313" key="4">
    <source>
        <dbReference type="Proteomes" id="UP000007431"/>
    </source>
</evidence>
<evidence type="ECO:0000313" key="3">
    <source>
        <dbReference type="EMBL" id="EFI96917.1"/>
    </source>
</evidence>
<dbReference type="Pfam" id="PF01828">
    <property type="entry name" value="Peptidase_A4"/>
    <property type="match status" value="1"/>
</dbReference>
<dbReference type="CDD" id="cd13426">
    <property type="entry name" value="Peptidase_G1"/>
    <property type="match status" value="1"/>
</dbReference>